<comment type="subcellular location">
    <subcellularLocation>
        <location evidence="1 8">Cell membrane</location>
        <topology evidence="1 8">Multi-pass membrane protein</topology>
    </subcellularLocation>
</comment>
<evidence type="ECO:0000256" key="4">
    <source>
        <dbReference type="ARBA" id="ARBA00022692"/>
    </source>
</evidence>
<keyword evidence="11" id="KW-1185">Reference proteome</keyword>
<sequence length="110" mass="11285">MNPYLLLAMAIAAEVVATTALKASAGFSRLGPSLLVVAGYGAAFWLLGLVMHTVPVGVAYAIWSGAGIVLITLLAVVVYRQLPDLPALLGMGLIIAGVVVIQLWSDSGGH</sequence>
<keyword evidence="6 9" id="KW-0472">Membrane</keyword>
<feature type="transmembrane region" description="Helical" evidence="9">
    <location>
        <begin position="33"/>
        <end position="51"/>
    </location>
</feature>
<dbReference type="GO" id="GO:0015199">
    <property type="term" value="F:amino-acid betaine transmembrane transporter activity"/>
    <property type="evidence" value="ECO:0007669"/>
    <property type="project" value="TreeGrafter"/>
</dbReference>
<comment type="similarity">
    <text evidence="7 8">Belongs to the drug/metabolite transporter (DMT) superfamily. Small multidrug resistance (SMR) (TC 2.A.7.1) family.</text>
</comment>
<dbReference type="InterPro" id="IPR045324">
    <property type="entry name" value="Small_multidrug_res"/>
</dbReference>
<dbReference type="PANTHER" id="PTHR30561:SF1">
    <property type="entry name" value="MULTIDRUG TRANSPORTER EMRE"/>
    <property type="match status" value="1"/>
</dbReference>
<dbReference type="OrthoDB" id="9808638at2"/>
<dbReference type="GO" id="GO:0015220">
    <property type="term" value="F:choline transmembrane transporter activity"/>
    <property type="evidence" value="ECO:0007669"/>
    <property type="project" value="TreeGrafter"/>
</dbReference>
<reference evidence="10 11" key="1">
    <citation type="submission" date="2018-03" db="EMBL/GenBank/DDBJ databases">
        <title>The draft genome of Zobellella sp. 59N8.</title>
        <authorList>
            <person name="Liu L."/>
            <person name="Li L."/>
            <person name="Zhang X."/>
            <person name="Liang L."/>
            <person name="Wang T."/>
        </authorList>
    </citation>
    <scope>NUCLEOTIDE SEQUENCE [LARGE SCALE GENOMIC DNA]</scope>
    <source>
        <strain evidence="10 11">59N8</strain>
    </source>
</reference>
<dbReference type="GO" id="GO:0015297">
    <property type="term" value="F:antiporter activity"/>
    <property type="evidence" value="ECO:0007669"/>
    <property type="project" value="TreeGrafter"/>
</dbReference>
<keyword evidence="4 8" id="KW-0812">Transmembrane</keyword>
<evidence type="ECO:0000256" key="6">
    <source>
        <dbReference type="ARBA" id="ARBA00023136"/>
    </source>
</evidence>
<proteinExistence type="inferred from homology"/>
<gene>
    <name evidence="10" type="ORF">C7H85_06755</name>
</gene>
<keyword evidence="2" id="KW-0813">Transport</keyword>
<dbReference type="GO" id="GO:1990961">
    <property type="term" value="P:xenobiotic detoxification by transmembrane export across the plasma membrane"/>
    <property type="evidence" value="ECO:0007669"/>
    <property type="project" value="UniProtKB-ARBA"/>
</dbReference>
<dbReference type="RefSeq" id="WP_106728950.1">
    <property type="nucleotide sequence ID" value="NZ_PXYG01000002.1"/>
</dbReference>
<accession>A0A2P7R837</accession>
<dbReference type="GO" id="GO:0031460">
    <property type="term" value="P:glycine betaine transport"/>
    <property type="evidence" value="ECO:0007669"/>
    <property type="project" value="TreeGrafter"/>
</dbReference>
<evidence type="ECO:0000256" key="7">
    <source>
        <dbReference type="ARBA" id="ARBA00038032"/>
    </source>
</evidence>
<dbReference type="InterPro" id="IPR037185">
    <property type="entry name" value="EmrE-like"/>
</dbReference>
<evidence type="ECO:0000256" key="3">
    <source>
        <dbReference type="ARBA" id="ARBA00022475"/>
    </source>
</evidence>
<evidence type="ECO:0000256" key="5">
    <source>
        <dbReference type="ARBA" id="ARBA00022989"/>
    </source>
</evidence>
<evidence type="ECO:0000256" key="2">
    <source>
        <dbReference type="ARBA" id="ARBA00022448"/>
    </source>
</evidence>
<dbReference type="PANTHER" id="PTHR30561">
    <property type="entry name" value="SMR FAMILY PROTON-DEPENDENT DRUG EFFLUX TRANSPORTER SUGE"/>
    <property type="match status" value="1"/>
</dbReference>
<name>A0A2P7R837_9GAMM</name>
<evidence type="ECO:0000313" key="11">
    <source>
        <dbReference type="Proteomes" id="UP000240243"/>
    </source>
</evidence>
<keyword evidence="3" id="KW-1003">Cell membrane</keyword>
<organism evidence="10 11">
    <name type="scientific">Zobellella endophytica</name>
    <dbReference type="NCBI Taxonomy" id="2116700"/>
    <lineage>
        <taxon>Bacteria</taxon>
        <taxon>Pseudomonadati</taxon>
        <taxon>Pseudomonadota</taxon>
        <taxon>Gammaproteobacteria</taxon>
        <taxon>Aeromonadales</taxon>
        <taxon>Aeromonadaceae</taxon>
        <taxon>Zobellella</taxon>
    </lineage>
</organism>
<dbReference type="EMBL" id="PXYG01000002">
    <property type="protein sequence ID" value="PSJ46333.1"/>
    <property type="molecule type" value="Genomic_DNA"/>
</dbReference>
<dbReference type="Proteomes" id="UP000240243">
    <property type="component" value="Unassembled WGS sequence"/>
</dbReference>
<dbReference type="InterPro" id="IPR000390">
    <property type="entry name" value="Small_drug/metabolite_transptr"/>
</dbReference>
<keyword evidence="5 9" id="KW-1133">Transmembrane helix</keyword>
<evidence type="ECO:0000256" key="1">
    <source>
        <dbReference type="ARBA" id="ARBA00004651"/>
    </source>
</evidence>
<evidence type="ECO:0000313" key="10">
    <source>
        <dbReference type="EMBL" id="PSJ46333.1"/>
    </source>
</evidence>
<dbReference type="GO" id="GO:0005886">
    <property type="term" value="C:plasma membrane"/>
    <property type="evidence" value="ECO:0007669"/>
    <property type="project" value="UniProtKB-SubCell"/>
</dbReference>
<feature type="transmembrane region" description="Helical" evidence="9">
    <location>
        <begin position="58"/>
        <end position="79"/>
    </location>
</feature>
<evidence type="ECO:0000256" key="9">
    <source>
        <dbReference type="SAM" id="Phobius"/>
    </source>
</evidence>
<dbReference type="SUPFAM" id="SSF103481">
    <property type="entry name" value="Multidrug resistance efflux transporter EmrE"/>
    <property type="match status" value="1"/>
</dbReference>
<feature type="transmembrane region" description="Helical" evidence="9">
    <location>
        <begin position="85"/>
        <end position="104"/>
    </location>
</feature>
<dbReference type="Gene3D" id="1.10.3730.20">
    <property type="match status" value="1"/>
</dbReference>
<dbReference type="AlphaFoldDB" id="A0A2P7R837"/>
<dbReference type="Pfam" id="PF00893">
    <property type="entry name" value="Multi_Drug_Res"/>
    <property type="match status" value="1"/>
</dbReference>
<evidence type="ECO:0000256" key="8">
    <source>
        <dbReference type="RuleBase" id="RU003942"/>
    </source>
</evidence>
<comment type="caution">
    <text evidence="10">The sequence shown here is derived from an EMBL/GenBank/DDBJ whole genome shotgun (WGS) entry which is preliminary data.</text>
</comment>
<protein>
    <submittedName>
        <fullName evidence="10">QacE family quaternary ammonium compound efflux SMR transporter</fullName>
    </submittedName>
</protein>
<dbReference type="FunFam" id="1.10.3730.20:FF:000001">
    <property type="entry name" value="Quaternary ammonium compound resistance transporter SugE"/>
    <property type="match status" value="1"/>
</dbReference>